<dbReference type="EMBL" id="HE796683">
    <property type="protein sequence ID" value="CCH01632.1"/>
    <property type="molecule type" value="Genomic_DNA"/>
</dbReference>
<name>I0KBX9_9BACT</name>
<dbReference type="HOGENOM" id="CLU_1303382_0_0_10"/>
<dbReference type="RefSeq" id="WP_015332731.1">
    <property type="nucleotide sequence ID" value="NC_020054.1"/>
</dbReference>
<accession>I0KBX9</accession>
<keyword evidence="2" id="KW-1185">Reference proteome</keyword>
<sequence>MASRSNIATDEIYRYVLDETGEVWVDLFENGAPKDVSGRTFHWDFVARNTTGGGAAALQIVVSIPNALVLREPARPCRVGLWLNPTDKAKLIDSSYRLWLSETTSGKKNPLVCYTFNWKIEPENFTANAPLEPAVLVYDLLPPNNVPSVSTIYEGIRGSDAFVDVTTAAGLKALAAPSPKLAYVAEREIVYVKIGIRILALTGVDVTDTFD</sequence>
<reference evidence="1 2" key="1">
    <citation type="journal article" date="2012" name="J. Bacteriol.">
        <title>Genome Sequence of Fibrella aestuarina BUZ 2T, a Filamentous Marine Bacterium.</title>
        <authorList>
            <person name="Filippini M."/>
            <person name="Qi W."/>
            <person name="Blom J."/>
            <person name="Goesmann A."/>
            <person name="Smits T.H."/>
            <person name="Bagheri H.C."/>
        </authorList>
    </citation>
    <scope>NUCLEOTIDE SEQUENCE [LARGE SCALE GENOMIC DNA]</scope>
    <source>
        <strain evidence="2">BUZ 2T</strain>
    </source>
</reference>
<evidence type="ECO:0000313" key="1">
    <source>
        <dbReference type="EMBL" id="CCH01632.1"/>
    </source>
</evidence>
<dbReference type="AlphaFoldDB" id="I0KBX9"/>
<evidence type="ECO:0000313" key="2">
    <source>
        <dbReference type="Proteomes" id="UP000011058"/>
    </source>
</evidence>
<dbReference type="Proteomes" id="UP000011058">
    <property type="component" value="Chromosome"/>
</dbReference>
<dbReference type="STRING" id="1166018.FAES_3625"/>
<protein>
    <submittedName>
        <fullName evidence="1">Uncharacterized protein</fullName>
    </submittedName>
</protein>
<gene>
    <name evidence="1" type="ORF">FAES_3625</name>
</gene>
<proteinExistence type="predicted"/>
<dbReference type="KEGG" id="fae:FAES_3625"/>
<organism evidence="1 2">
    <name type="scientific">Fibrella aestuarina BUZ 2</name>
    <dbReference type="NCBI Taxonomy" id="1166018"/>
    <lineage>
        <taxon>Bacteria</taxon>
        <taxon>Pseudomonadati</taxon>
        <taxon>Bacteroidota</taxon>
        <taxon>Cytophagia</taxon>
        <taxon>Cytophagales</taxon>
        <taxon>Spirosomataceae</taxon>
        <taxon>Fibrella</taxon>
    </lineage>
</organism>
<dbReference type="PATRIC" id="fig|1166018.3.peg.5406"/>